<dbReference type="EMBL" id="LCIN01000008">
    <property type="protein sequence ID" value="KKT57090.1"/>
    <property type="molecule type" value="Genomic_DNA"/>
</dbReference>
<evidence type="ECO:0000313" key="1">
    <source>
        <dbReference type="EMBL" id="KKT57090.1"/>
    </source>
</evidence>
<reference evidence="1 2" key="1">
    <citation type="journal article" date="2015" name="Nature">
        <title>rRNA introns, odd ribosomes, and small enigmatic genomes across a large radiation of phyla.</title>
        <authorList>
            <person name="Brown C.T."/>
            <person name="Hug L.A."/>
            <person name="Thomas B.C."/>
            <person name="Sharon I."/>
            <person name="Castelle C.J."/>
            <person name="Singh A."/>
            <person name="Wilkins M.J."/>
            <person name="Williams K.H."/>
            <person name="Banfield J.F."/>
        </authorList>
    </citation>
    <scope>NUCLEOTIDE SEQUENCE [LARGE SCALE GENOMIC DNA]</scope>
</reference>
<protein>
    <submittedName>
        <fullName evidence="1">Type I phosphodiesterase/nucleotide pyrophosphatase</fullName>
    </submittedName>
</protein>
<proteinExistence type="predicted"/>
<evidence type="ECO:0000313" key="2">
    <source>
        <dbReference type="Proteomes" id="UP000033977"/>
    </source>
</evidence>
<dbReference type="AlphaFoldDB" id="A0A0G1ID12"/>
<dbReference type="GO" id="GO:0016787">
    <property type="term" value="F:hydrolase activity"/>
    <property type="evidence" value="ECO:0007669"/>
    <property type="project" value="UniProtKB-ARBA"/>
</dbReference>
<comment type="caution">
    <text evidence="1">The sequence shown here is derived from an EMBL/GenBank/DDBJ whole genome shotgun (WGS) entry which is preliminary data.</text>
</comment>
<dbReference type="SUPFAM" id="SSF53649">
    <property type="entry name" value="Alkaline phosphatase-like"/>
    <property type="match status" value="1"/>
</dbReference>
<dbReference type="InterPro" id="IPR002591">
    <property type="entry name" value="Phosphodiest/P_Trfase"/>
</dbReference>
<dbReference type="PANTHER" id="PTHR10151:SF120">
    <property type="entry name" value="BIS(5'-ADENOSYL)-TRIPHOSPHATASE"/>
    <property type="match status" value="1"/>
</dbReference>
<dbReference type="InterPro" id="IPR017850">
    <property type="entry name" value="Alkaline_phosphatase_core_sf"/>
</dbReference>
<dbReference type="Proteomes" id="UP000033977">
    <property type="component" value="Unassembled WGS sequence"/>
</dbReference>
<dbReference type="Gene3D" id="3.40.720.10">
    <property type="entry name" value="Alkaline Phosphatase, subunit A"/>
    <property type="match status" value="1"/>
</dbReference>
<organism evidence="1 2">
    <name type="scientific">Candidatus Giovannonibacteria bacterium GW2011_GWB1_44_23</name>
    <dbReference type="NCBI Taxonomy" id="1618652"/>
    <lineage>
        <taxon>Bacteria</taxon>
        <taxon>Candidatus Giovannoniibacteriota</taxon>
    </lineage>
</organism>
<dbReference type="Pfam" id="PF01663">
    <property type="entry name" value="Phosphodiest"/>
    <property type="match status" value="1"/>
</dbReference>
<name>A0A0G1ID12_9BACT</name>
<gene>
    <name evidence="1" type="ORF">UW49_C0008G0052</name>
</gene>
<accession>A0A0G1ID12</accession>
<dbReference type="PANTHER" id="PTHR10151">
    <property type="entry name" value="ECTONUCLEOTIDE PYROPHOSPHATASE/PHOSPHODIESTERASE"/>
    <property type="match status" value="1"/>
</dbReference>
<sequence>MVFLCLSCAGIKSADYDYKPSTFYAEKVVLISIDGLSSEVLLKTFPDLIKVFVENGSYSWKARSVFPSQTVPAHISMISGVVVLSHGFISNWMPFSSKISVPTIFSTAHSYGVFTATVFESHRLDKIFALQKGMDIESAGTQLRLQ</sequence>